<dbReference type="Gene3D" id="3.10.450.160">
    <property type="entry name" value="inner membrane protein cigr"/>
    <property type="match status" value="1"/>
</dbReference>
<keyword evidence="1" id="KW-0732">Signal</keyword>
<feature type="signal peptide" evidence="1">
    <location>
        <begin position="1"/>
        <end position="24"/>
    </location>
</feature>
<sequence>MRKSKWMAVALALSTSLASGLTLADPWDHDDRASEYYGHDHYRHWDDRPSEYYEHHHYRHWDEPQPRYWRDRDHPVRYWHEGQYIPRDYMDDRYYIDWHERRLPPPPYGHRWMQIDGDFVLVAVASSVITQILLGPHFH</sequence>
<dbReference type="Proteomes" id="UP000018418">
    <property type="component" value="Unassembled WGS sequence"/>
</dbReference>
<dbReference type="HOGENOM" id="CLU_102089_0_0_6"/>
<proteinExistence type="predicted"/>
<dbReference type="AlphaFoldDB" id="V2URM5"/>
<dbReference type="Pfam" id="PF11776">
    <property type="entry name" value="RcnB"/>
    <property type="match status" value="1"/>
</dbReference>
<organism evidence="2 3">
    <name type="scientific">Acinetobacter brisouii CIP 110357</name>
    <dbReference type="NCBI Taxonomy" id="1341683"/>
    <lineage>
        <taxon>Bacteria</taxon>
        <taxon>Pseudomonadati</taxon>
        <taxon>Pseudomonadota</taxon>
        <taxon>Gammaproteobacteria</taxon>
        <taxon>Moraxellales</taxon>
        <taxon>Moraxellaceae</taxon>
        <taxon>Acinetobacter</taxon>
    </lineage>
</organism>
<dbReference type="OrthoDB" id="6687316at2"/>
<evidence type="ECO:0000313" key="2">
    <source>
        <dbReference type="EMBL" id="ESK52667.1"/>
    </source>
</evidence>
<dbReference type="PATRIC" id="fig|1341683.3.peg.820"/>
<feature type="chain" id="PRO_5004711036" evidence="1">
    <location>
        <begin position="25"/>
        <end position="139"/>
    </location>
</feature>
<comment type="caution">
    <text evidence="2">The sequence shown here is derived from an EMBL/GenBank/DDBJ whole genome shotgun (WGS) entry which is preliminary data.</text>
</comment>
<dbReference type="RefSeq" id="WP_004903819.1">
    <property type="nucleotide sequence ID" value="NZ_BBTI01000001.1"/>
</dbReference>
<evidence type="ECO:0000313" key="3">
    <source>
        <dbReference type="Proteomes" id="UP000018418"/>
    </source>
</evidence>
<reference evidence="2 3" key="1">
    <citation type="submission" date="2013-10" db="EMBL/GenBank/DDBJ databases">
        <title>The Genome Sequence of Acinetobacter brisouii CIP 110357.</title>
        <authorList>
            <consortium name="The Broad Institute Genomics Platform"/>
            <consortium name="The Broad Institute Genome Sequencing Center for Infectious Disease"/>
            <person name="Cerqueira G."/>
            <person name="Feldgarden M."/>
            <person name="Courvalin P."/>
            <person name="Grillot-Courvalin C."/>
            <person name="Clermont D."/>
            <person name="Rocha E."/>
            <person name="Yoon E.-J."/>
            <person name="Nemec A."/>
            <person name="Young S.K."/>
            <person name="Zeng Q."/>
            <person name="Gargeya S."/>
            <person name="Fitzgerald M."/>
            <person name="Abouelleil A."/>
            <person name="Alvarado L."/>
            <person name="Berlin A.M."/>
            <person name="Chapman S.B."/>
            <person name="Gainer-Dewar J."/>
            <person name="Goldberg J."/>
            <person name="Gnerre S."/>
            <person name="Griggs A."/>
            <person name="Gujja S."/>
            <person name="Hansen M."/>
            <person name="Howarth C."/>
            <person name="Imamovic A."/>
            <person name="Ireland A."/>
            <person name="Larimer J."/>
            <person name="McCowan C."/>
            <person name="Murphy C."/>
            <person name="Pearson M."/>
            <person name="Poon T.W."/>
            <person name="Priest M."/>
            <person name="Roberts A."/>
            <person name="Saif S."/>
            <person name="Shea T."/>
            <person name="Sykes S."/>
            <person name="Wortman J."/>
            <person name="Nusbaum C."/>
            <person name="Birren B."/>
        </authorList>
    </citation>
    <scope>NUCLEOTIDE SEQUENCE [LARGE SCALE GENOMIC DNA]</scope>
    <source>
        <strain evidence="2 3">CIP 110357</strain>
    </source>
</reference>
<accession>V2URM5</accession>
<gene>
    <name evidence="2" type="ORF">P255_00827</name>
</gene>
<keyword evidence="3" id="KW-1185">Reference proteome</keyword>
<name>V2URM5_9GAMM</name>
<dbReference type="EMBL" id="AYEU01000003">
    <property type="protein sequence ID" value="ESK52667.1"/>
    <property type="molecule type" value="Genomic_DNA"/>
</dbReference>
<evidence type="ECO:0000256" key="1">
    <source>
        <dbReference type="SAM" id="SignalP"/>
    </source>
</evidence>
<protein>
    <submittedName>
        <fullName evidence="2">Uncharacterized protein</fullName>
    </submittedName>
</protein>
<dbReference type="InterPro" id="IPR024572">
    <property type="entry name" value="RcnB"/>
</dbReference>